<dbReference type="Gene3D" id="6.10.250.3150">
    <property type="match status" value="1"/>
</dbReference>
<dbReference type="SUPFAM" id="SSF51261">
    <property type="entry name" value="Duplicated hybrid motif"/>
    <property type="match status" value="1"/>
</dbReference>
<sequence length="389" mass="44337">MVFLLFIFWPINRALSSVTDDISEQIKEKQDSIKTLQDKINVYQKDIESKQKEAVNLSNQLAILKSKISKAGLDIRLTETQIESLDLEINSLGQNITEKKEKIEKQKHYIQNLLRQININDQRDYLNVILSRPSFSEYFNQLKYLEDINSQITQVLKIIKTEKKDLEDKQNFTEAKKQQVQKLNKQLLDHNASLNNQKEANSYLLNQTKLSESKFKSLLAQLKREQSSFDQEIINLQNKLKKELNKDSKLDTNPSVLSWPADPVKGISTYFRDSTYPFKYLFEHTGIDLPIKTGTALRAAASGYVAWVRNNSKSYGNNIMIIHNNGIATLYGHLSRFNASEGSYVARGDIIGYSGGMPGTPGAGFSTGPHLHFEVRVNGLPVDPMDYLK</sequence>
<proteinExistence type="predicted"/>
<dbReference type="Proteomes" id="UP000034837">
    <property type="component" value="Unassembled WGS sequence"/>
</dbReference>
<feature type="domain" description="M23ase beta-sheet core" evidence="3">
    <location>
        <begin position="283"/>
        <end position="384"/>
    </location>
</feature>
<name>A0A0G1D636_9BACT</name>
<evidence type="ECO:0000256" key="2">
    <source>
        <dbReference type="SAM" id="Coils"/>
    </source>
</evidence>
<feature type="coiled-coil region" evidence="2">
    <location>
        <begin position="19"/>
        <end position="116"/>
    </location>
</feature>
<dbReference type="EMBL" id="LCDO01000001">
    <property type="protein sequence ID" value="KKS57528.1"/>
    <property type="molecule type" value="Genomic_DNA"/>
</dbReference>
<evidence type="ECO:0000313" key="5">
    <source>
        <dbReference type="Proteomes" id="UP000034837"/>
    </source>
</evidence>
<dbReference type="InterPro" id="IPR011055">
    <property type="entry name" value="Dup_hybrid_motif"/>
</dbReference>
<gene>
    <name evidence="4" type="ORF">UV20_C0001G0168</name>
</gene>
<evidence type="ECO:0000259" key="3">
    <source>
        <dbReference type="Pfam" id="PF01551"/>
    </source>
</evidence>
<dbReference type="Gene3D" id="2.70.70.10">
    <property type="entry name" value="Glucose Permease (Domain IIA)"/>
    <property type="match status" value="1"/>
</dbReference>
<protein>
    <submittedName>
        <fullName evidence="4">Peptidase M23B</fullName>
    </submittedName>
</protein>
<accession>A0A0G1D636</accession>
<evidence type="ECO:0000256" key="1">
    <source>
        <dbReference type="ARBA" id="ARBA00022729"/>
    </source>
</evidence>
<keyword evidence="1" id="KW-0732">Signal</keyword>
<dbReference type="Pfam" id="PF01551">
    <property type="entry name" value="Peptidase_M23"/>
    <property type="match status" value="1"/>
</dbReference>
<dbReference type="AlphaFoldDB" id="A0A0G1D636"/>
<comment type="caution">
    <text evidence="4">The sequence shown here is derived from an EMBL/GenBank/DDBJ whole genome shotgun (WGS) entry which is preliminary data.</text>
</comment>
<dbReference type="PANTHER" id="PTHR21666">
    <property type="entry name" value="PEPTIDASE-RELATED"/>
    <property type="match status" value="1"/>
</dbReference>
<reference evidence="4 5" key="1">
    <citation type="journal article" date="2015" name="Nature">
        <title>rRNA introns, odd ribosomes, and small enigmatic genomes across a large radiation of phyla.</title>
        <authorList>
            <person name="Brown C.T."/>
            <person name="Hug L.A."/>
            <person name="Thomas B.C."/>
            <person name="Sharon I."/>
            <person name="Castelle C.J."/>
            <person name="Singh A."/>
            <person name="Wilkins M.J."/>
            <person name="Williams K.H."/>
            <person name="Banfield J.F."/>
        </authorList>
    </citation>
    <scope>NUCLEOTIDE SEQUENCE [LARGE SCALE GENOMIC DNA]</scope>
</reference>
<dbReference type="InterPro" id="IPR050570">
    <property type="entry name" value="Cell_wall_metabolism_enzyme"/>
</dbReference>
<keyword evidence="2" id="KW-0175">Coiled coil</keyword>
<evidence type="ECO:0000313" key="4">
    <source>
        <dbReference type="EMBL" id="KKS57528.1"/>
    </source>
</evidence>
<organism evidence="4 5">
    <name type="scientific">Candidatus Magasanikbacteria bacterium GW2011_GWA2_42_32</name>
    <dbReference type="NCBI Taxonomy" id="1619039"/>
    <lineage>
        <taxon>Bacteria</taxon>
        <taxon>Candidatus Magasanikiibacteriota</taxon>
    </lineage>
</organism>
<dbReference type="CDD" id="cd12797">
    <property type="entry name" value="M23_peptidase"/>
    <property type="match status" value="1"/>
</dbReference>
<dbReference type="PANTHER" id="PTHR21666:SF289">
    <property type="entry name" value="L-ALA--D-GLU ENDOPEPTIDASE"/>
    <property type="match status" value="1"/>
</dbReference>
<dbReference type="InterPro" id="IPR016047">
    <property type="entry name" value="M23ase_b-sheet_dom"/>
</dbReference>
<feature type="coiled-coil region" evidence="2">
    <location>
        <begin position="149"/>
        <end position="239"/>
    </location>
</feature>
<dbReference type="GO" id="GO:0004222">
    <property type="term" value="F:metalloendopeptidase activity"/>
    <property type="evidence" value="ECO:0007669"/>
    <property type="project" value="TreeGrafter"/>
</dbReference>